<feature type="domain" description="Glycosyl hydrolase family 98 putative carbohydrate-binding module" evidence="1">
    <location>
        <begin position="57"/>
        <end position="159"/>
    </location>
</feature>
<proteinExistence type="predicted"/>
<evidence type="ECO:0000313" key="2">
    <source>
        <dbReference type="EMBL" id="AKP76090.1"/>
    </source>
</evidence>
<reference evidence="2 3" key="1">
    <citation type="submission" date="2015-01" db="EMBL/GenBank/DDBJ databases">
        <title>Genome sequence of bacillus megaterium Q3.</title>
        <authorList>
            <person name="Wang Y."/>
            <person name="Luo K."/>
            <person name="Bai L."/>
            <person name="Luo F."/>
        </authorList>
    </citation>
    <scope>NUCLEOTIDE SEQUENCE [LARGE SCALE GENOMIC DNA]</scope>
    <source>
        <strain evidence="2 3">Q3</strain>
    </source>
</reference>
<dbReference type="Pfam" id="PF08305">
    <property type="entry name" value="NPCBM"/>
    <property type="match status" value="2"/>
</dbReference>
<accession>A0A806TDQ6</accession>
<dbReference type="Proteomes" id="UP000036410">
    <property type="component" value="Chromosome"/>
</dbReference>
<dbReference type="Gene3D" id="2.60.120.1060">
    <property type="entry name" value="NPCBM/NEW2 domain"/>
    <property type="match status" value="3"/>
</dbReference>
<sequence>MTKQALKTIIAAILLFSVVDYGIFLPVKALAATSSVRLSSLSPDSEDGFHTYYGYDNDEKFTDVYGKAVNDGIGLQGSSPYATYNVSGKGYSSFQGKVTLDSREVNGDYGKSVVGFYADDRLLYEKSLSKSSGVVNVNLKLPKNAKNFFIVVKELEGSKGKHFIVIQDGTFVKGGSYLSVPYSSYISLLTIGESKSHYYETTGSYSSLQDISGNLITNGFSLSTPYNEGGLGYSTFSIEGNGYNTLETSISLDARYVNGDWGKSVVGIYADDYLLYEKEFTSKTAVQKVKVSIPKGTQHLTLLVNQTDGAKGTQAVTFSQPVVSKTGSSYTSVPYTALPSTIGTKASNGAWETNLYDFGGMIRFSNGTLGSSGLIFESNTDNGDAYTTYNLSDAGVNYFKAKLALDSAYLQGDYGSSTIQLLADNRVLYSKALTRSTGIVNVGVQIPSKTQEFKIVVKQKEGAKGYHNVVLGNAVFQKLPVSAKLSPSRVSVANNYNQNDVVTVKSLAKGDVIKVYNTKGALLATSKPVTSNYTKVAIKQLGTAKGNILVSRTTSGVLESDSVSVPYAAEPVPSPSVAAKQVTIENNKNKNDLITVKSLSKNDVIKVYNSKGSLIATSKPVASNYTKISIKQLGTGKGNVLISRISTSKIESTKTSVAYKAE</sequence>
<dbReference type="InterPro" id="IPR013222">
    <property type="entry name" value="Glyco_hyd_98_carb-bd"/>
</dbReference>
<feature type="domain" description="Glycosyl hydrolase family 98 putative carbohydrate-binding module" evidence="1">
    <location>
        <begin position="385"/>
        <end position="476"/>
    </location>
</feature>
<name>A0A806TDQ6_PRIMG</name>
<dbReference type="SUPFAM" id="SSF49785">
    <property type="entry name" value="Galactose-binding domain-like"/>
    <property type="match status" value="3"/>
</dbReference>
<dbReference type="InterPro" id="IPR038637">
    <property type="entry name" value="NPCBM_sf"/>
</dbReference>
<evidence type="ECO:0000313" key="3">
    <source>
        <dbReference type="Proteomes" id="UP000036410"/>
    </source>
</evidence>
<evidence type="ECO:0000259" key="1">
    <source>
        <dbReference type="Pfam" id="PF08305"/>
    </source>
</evidence>
<organism evidence="2 3">
    <name type="scientific">Priestia megaterium Q3</name>
    <dbReference type="NCBI Taxonomy" id="1452722"/>
    <lineage>
        <taxon>Bacteria</taxon>
        <taxon>Bacillati</taxon>
        <taxon>Bacillota</taxon>
        <taxon>Bacilli</taxon>
        <taxon>Bacillales</taxon>
        <taxon>Bacillaceae</taxon>
        <taxon>Priestia</taxon>
    </lineage>
</organism>
<dbReference type="AlphaFoldDB" id="A0A806TDQ6"/>
<dbReference type="RefSeq" id="WP_049163297.1">
    <property type="nucleotide sequence ID" value="NZ_CP010586.1"/>
</dbReference>
<protein>
    <submittedName>
        <fullName evidence="2">NPCBM/NEW2 domain protein</fullName>
    </submittedName>
</protein>
<dbReference type="InterPro" id="IPR008979">
    <property type="entry name" value="Galactose-bd-like_sf"/>
</dbReference>
<gene>
    <name evidence="2" type="ORF">AS52_01125</name>
</gene>
<dbReference type="EMBL" id="CP010586">
    <property type="protein sequence ID" value="AKP76090.1"/>
    <property type="molecule type" value="Genomic_DNA"/>
</dbReference>